<dbReference type="GO" id="GO:0016987">
    <property type="term" value="F:sigma factor activity"/>
    <property type="evidence" value="ECO:0007669"/>
    <property type="project" value="UniProtKB-KW"/>
</dbReference>
<dbReference type="EMBL" id="DVMR01000034">
    <property type="protein sequence ID" value="HIU43389.1"/>
    <property type="molecule type" value="Genomic_DNA"/>
</dbReference>
<organism evidence="8 9">
    <name type="scientific">Candidatus Ventrousia excrementavium</name>
    <dbReference type="NCBI Taxonomy" id="2840961"/>
    <lineage>
        <taxon>Bacteria</taxon>
        <taxon>Bacillati</taxon>
        <taxon>Bacillota</taxon>
        <taxon>Clostridia</taxon>
        <taxon>Eubacteriales</taxon>
        <taxon>Clostridiaceae</taxon>
        <taxon>Clostridiaceae incertae sedis</taxon>
        <taxon>Candidatus Ventrousia</taxon>
    </lineage>
</organism>
<dbReference type="SUPFAM" id="SSF88659">
    <property type="entry name" value="Sigma3 and sigma4 domains of RNA polymerase sigma factors"/>
    <property type="match status" value="2"/>
</dbReference>
<dbReference type="InterPro" id="IPR014284">
    <property type="entry name" value="RNA_pol_sigma-70_dom"/>
</dbReference>
<dbReference type="InterPro" id="IPR000943">
    <property type="entry name" value="RNA_pol_sigma70"/>
</dbReference>
<dbReference type="InterPro" id="IPR013324">
    <property type="entry name" value="RNA_pol_sigma_r3/r4-like"/>
</dbReference>
<sequence>MYDGSDEQLSRLVEQNATLIWSVARRFMGRGVELEDLFQLGSIGFIKAVRGYDPAYGTQLSTYAVPKIAGEIKRFLRDDGMIKVSRSIKENAVRVGAARVRLESEKGGEVRLSDLCEATGLSPDEVAMCESAGAGAFSLDAELGEDGFTLKDVLGESTEDALVENIALRQALENLPELERSVLALRFFRDLTQQKAADILGVSQVQVSRVERRALVMLREILTE</sequence>
<evidence type="ECO:0000313" key="9">
    <source>
        <dbReference type="Proteomes" id="UP000824073"/>
    </source>
</evidence>
<dbReference type="InterPro" id="IPR007630">
    <property type="entry name" value="RNA_pol_sigma70_r4"/>
</dbReference>
<proteinExistence type="inferred from homology"/>
<gene>
    <name evidence="8" type="ORF">IAB67_03725</name>
</gene>
<comment type="similarity">
    <text evidence="1">Belongs to the sigma-70 factor family.</text>
</comment>
<keyword evidence="4" id="KW-0731">Sigma factor</keyword>
<dbReference type="InterPro" id="IPR013325">
    <property type="entry name" value="RNA_pol_sigma_r2"/>
</dbReference>
<comment type="caution">
    <text evidence="8">The sequence shown here is derived from an EMBL/GenBank/DDBJ whole genome shotgun (WGS) entry which is preliminary data.</text>
</comment>
<evidence type="ECO:0000259" key="7">
    <source>
        <dbReference type="PROSITE" id="PS50943"/>
    </source>
</evidence>
<dbReference type="Gene3D" id="1.10.10.10">
    <property type="entry name" value="Winged helix-like DNA-binding domain superfamily/Winged helix DNA-binding domain"/>
    <property type="match status" value="2"/>
</dbReference>
<dbReference type="PROSITE" id="PS50943">
    <property type="entry name" value="HTH_CROC1"/>
    <property type="match status" value="1"/>
</dbReference>
<dbReference type="InterPro" id="IPR001387">
    <property type="entry name" value="Cro/C1-type_HTH"/>
</dbReference>
<keyword evidence="5" id="KW-0238">DNA-binding</keyword>
<dbReference type="Gene3D" id="1.20.120.1810">
    <property type="match status" value="1"/>
</dbReference>
<name>A0A9D1LKQ8_9CLOT</name>
<keyword evidence="6" id="KW-0804">Transcription</keyword>
<dbReference type="PANTHER" id="PTHR30385:SF4">
    <property type="entry name" value="RNA POLYMERASE SIGMA-E FACTOR"/>
    <property type="match status" value="1"/>
</dbReference>
<dbReference type="PRINTS" id="PR00046">
    <property type="entry name" value="SIGMA70FCT"/>
</dbReference>
<dbReference type="Pfam" id="PF04542">
    <property type="entry name" value="Sigma70_r2"/>
    <property type="match status" value="1"/>
</dbReference>
<evidence type="ECO:0000256" key="3">
    <source>
        <dbReference type="ARBA" id="ARBA00023015"/>
    </source>
</evidence>
<dbReference type="NCBIfam" id="TIGR02937">
    <property type="entry name" value="sigma70-ECF"/>
    <property type="match status" value="1"/>
</dbReference>
<keyword evidence="2" id="KW-0749">Sporulation</keyword>
<dbReference type="Proteomes" id="UP000824073">
    <property type="component" value="Unassembled WGS sequence"/>
</dbReference>
<dbReference type="GO" id="GO:0006352">
    <property type="term" value="P:DNA-templated transcription initiation"/>
    <property type="evidence" value="ECO:0007669"/>
    <property type="project" value="InterPro"/>
</dbReference>
<keyword evidence="3" id="KW-0805">Transcription regulation</keyword>
<evidence type="ECO:0000256" key="2">
    <source>
        <dbReference type="ARBA" id="ARBA00022969"/>
    </source>
</evidence>
<evidence type="ECO:0000313" key="8">
    <source>
        <dbReference type="EMBL" id="HIU43389.1"/>
    </source>
</evidence>
<dbReference type="Pfam" id="PF04545">
    <property type="entry name" value="Sigma70_r4"/>
    <property type="match status" value="1"/>
</dbReference>
<reference evidence="8" key="1">
    <citation type="submission" date="2020-10" db="EMBL/GenBank/DDBJ databases">
        <authorList>
            <person name="Gilroy R."/>
        </authorList>
    </citation>
    <scope>NUCLEOTIDE SEQUENCE</scope>
    <source>
        <strain evidence="8">CHK191-8634</strain>
    </source>
</reference>
<dbReference type="AlphaFoldDB" id="A0A9D1LKQ8"/>
<feature type="domain" description="HTH cro/C1-type" evidence="7">
    <location>
        <begin position="189"/>
        <end position="212"/>
    </location>
</feature>
<dbReference type="GO" id="GO:0030435">
    <property type="term" value="P:sporulation resulting in formation of a cellular spore"/>
    <property type="evidence" value="ECO:0007669"/>
    <property type="project" value="UniProtKB-KW"/>
</dbReference>
<dbReference type="GO" id="GO:0003677">
    <property type="term" value="F:DNA binding"/>
    <property type="evidence" value="ECO:0007669"/>
    <property type="project" value="UniProtKB-KW"/>
</dbReference>
<evidence type="ECO:0000256" key="1">
    <source>
        <dbReference type="ARBA" id="ARBA00007788"/>
    </source>
</evidence>
<accession>A0A9D1LKQ8</accession>
<evidence type="ECO:0000256" key="5">
    <source>
        <dbReference type="ARBA" id="ARBA00023125"/>
    </source>
</evidence>
<dbReference type="InterPro" id="IPR007627">
    <property type="entry name" value="RNA_pol_sigma70_r2"/>
</dbReference>
<dbReference type="CDD" id="cd06171">
    <property type="entry name" value="Sigma70_r4"/>
    <property type="match status" value="1"/>
</dbReference>
<evidence type="ECO:0000256" key="4">
    <source>
        <dbReference type="ARBA" id="ARBA00023082"/>
    </source>
</evidence>
<evidence type="ECO:0000256" key="6">
    <source>
        <dbReference type="ARBA" id="ARBA00023163"/>
    </source>
</evidence>
<reference evidence="8" key="2">
    <citation type="journal article" date="2021" name="PeerJ">
        <title>Extensive microbial diversity within the chicken gut microbiome revealed by metagenomics and culture.</title>
        <authorList>
            <person name="Gilroy R."/>
            <person name="Ravi A."/>
            <person name="Getino M."/>
            <person name="Pursley I."/>
            <person name="Horton D.L."/>
            <person name="Alikhan N.F."/>
            <person name="Baker D."/>
            <person name="Gharbi K."/>
            <person name="Hall N."/>
            <person name="Watson M."/>
            <person name="Adriaenssens E.M."/>
            <person name="Foster-Nyarko E."/>
            <person name="Jarju S."/>
            <person name="Secka A."/>
            <person name="Antonio M."/>
            <person name="Oren A."/>
            <person name="Chaudhuri R.R."/>
            <person name="La Ragione R."/>
            <person name="Hildebrand F."/>
            <person name="Pallen M.J."/>
        </authorList>
    </citation>
    <scope>NUCLEOTIDE SEQUENCE</scope>
    <source>
        <strain evidence="8">CHK191-8634</strain>
    </source>
</reference>
<dbReference type="SUPFAM" id="SSF88946">
    <property type="entry name" value="Sigma2 domain of RNA polymerase sigma factors"/>
    <property type="match status" value="1"/>
</dbReference>
<protein>
    <submittedName>
        <fullName evidence="8">Sigma-70 family RNA polymerase sigma factor</fullName>
    </submittedName>
</protein>
<dbReference type="PANTHER" id="PTHR30385">
    <property type="entry name" value="SIGMA FACTOR F FLAGELLAR"/>
    <property type="match status" value="1"/>
</dbReference>
<dbReference type="InterPro" id="IPR036388">
    <property type="entry name" value="WH-like_DNA-bd_sf"/>
</dbReference>